<accession>A0ACD5U8N5</accession>
<reference evidence="1" key="2">
    <citation type="submission" date="2025-09" db="UniProtKB">
        <authorList>
            <consortium name="EnsemblPlants"/>
        </authorList>
    </citation>
    <scope>IDENTIFICATION</scope>
</reference>
<dbReference type="EnsemblPlants" id="AVESA.00010b.r2.2AG0210780.1">
    <property type="protein sequence ID" value="AVESA.00010b.r2.2AG0210780.1.CDS"/>
    <property type="gene ID" value="AVESA.00010b.r2.2AG0210780"/>
</dbReference>
<evidence type="ECO:0000313" key="2">
    <source>
        <dbReference type="Proteomes" id="UP001732700"/>
    </source>
</evidence>
<organism evidence="1 2">
    <name type="scientific">Avena sativa</name>
    <name type="common">Oat</name>
    <dbReference type="NCBI Taxonomy" id="4498"/>
    <lineage>
        <taxon>Eukaryota</taxon>
        <taxon>Viridiplantae</taxon>
        <taxon>Streptophyta</taxon>
        <taxon>Embryophyta</taxon>
        <taxon>Tracheophyta</taxon>
        <taxon>Spermatophyta</taxon>
        <taxon>Magnoliopsida</taxon>
        <taxon>Liliopsida</taxon>
        <taxon>Poales</taxon>
        <taxon>Poaceae</taxon>
        <taxon>BOP clade</taxon>
        <taxon>Pooideae</taxon>
        <taxon>Poodae</taxon>
        <taxon>Poeae</taxon>
        <taxon>Poeae Chloroplast Group 1 (Aveneae type)</taxon>
        <taxon>Aveninae</taxon>
        <taxon>Avena</taxon>
    </lineage>
</organism>
<protein>
    <submittedName>
        <fullName evidence="1">Uncharacterized protein</fullName>
    </submittedName>
</protein>
<evidence type="ECO:0000313" key="1">
    <source>
        <dbReference type="EnsemblPlants" id="AVESA.00010b.r2.2AG0210780.1.CDS"/>
    </source>
</evidence>
<sequence length="156" mass="15805">MASKQVLLLAVAAITVVSLVAQASAKDFMVGDSAGWTLNYPSGWTNGKNFTTGDSLVFTYAAGKHTVVEVTGAGFKDCDATGNAVLGSWSSGSDTVKLDKAGRRWFVCSVGNHCSQGMKLLVVTSGDSKASSASLNYNVGAGAAALVAGAAAALMF</sequence>
<proteinExistence type="predicted"/>
<name>A0ACD5U8N5_AVESA</name>
<dbReference type="Proteomes" id="UP001732700">
    <property type="component" value="Chromosome 2A"/>
</dbReference>
<reference evidence="1" key="1">
    <citation type="submission" date="2021-05" db="EMBL/GenBank/DDBJ databases">
        <authorList>
            <person name="Scholz U."/>
            <person name="Mascher M."/>
            <person name="Fiebig A."/>
        </authorList>
    </citation>
    <scope>NUCLEOTIDE SEQUENCE [LARGE SCALE GENOMIC DNA]</scope>
</reference>
<keyword evidence="2" id="KW-1185">Reference proteome</keyword>